<dbReference type="Proteomes" id="UP000036867">
    <property type="component" value="Unassembled WGS sequence"/>
</dbReference>
<dbReference type="GO" id="GO:0005737">
    <property type="term" value="C:cytoplasm"/>
    <property type="evidence" value="ECO:0007669"/>
    <property type="project" value="UniProtKB-SubCell"/>
</dbReference>
<sequence>MLPISVLLVEDDPMVRQVNRQFIERVKGFRIVGTAGNGIEGMKQIKQLKPDLVVMDIFMPEQDGIKTLQKLRESDTKVDVITVTAANDMKTIQHVLQLGVFDYIMKPFTYERIKHTLENYMHFKEKVSLKNELTQRELDELLHHQQNTRKEPNNLPKGLNGSTLEKIVSYIEKQEAAISAEEVANGVGLARVTARRYLDYLEKQQKVVIDIQYGGVGRPVNQYRIIH</sequence>
<feature type="domain" description="Response regulatory" evidence="11">
    <location>
        <begin position="5"/>
        <end position="121"/>
    </location>
</feature>
<protein>
    <recommendedName>
        <fullName evidence="9">Transcriptional regulatory protein</fullName>
    </recommendedName>
</protein>
<dbReference type="PATRIC" id="fig|263475.3.peg.745"/>
<dbReference type="GO" id="GO:0003677">
    <property type="term" value="F:DNA binding"/>
    <property type="evidence" value="ECO:0007669"/>
    <property type="project" value="UniProtKB-KW"/>
</dbReference>
<comment type="subcellular location">
    <subcellularLocation>
        <location evidence="1 9">Cytoplasm</location>
    </subcellularLocation>
</comment>
<dbReference type="SMART" id="SM00448">
    <property type="entry name" value="REC"/>
    <property type="match status" value="1"/>
</dbReference>
<organism evidence="12 13">
    <name type="scientific">Viridibacillus arvi</name>
    <dbReference type="NCBI Taxonomy" id="263475"/>
    <lineage>
        <taxon>Bacteria</taxon>
        <taxon>Bacillati</taxon>
        <taxon>Bacillota</taxon>
        <taxon>Bacilli</taxon>
        <taxon>Bacillales</taxon>
        <taxon>Caryophanaceae</taxon>
        <taxon>Viridibacillus</taxon>
    </lineage>
</organism>
<accession>A0A0M0LKR1</accession>
<evidence type="ECO:0000256" key="6">
    <source>
        <dbReference type="ARBA" id="ARBA00023125"/>
    </source>
</evidence>
<dbReference type="GO" id="GO:0003700">
    <property type="term" value="F:DNA-binding transcription factor activity"/>
    <property type="evidence" value="ECO:0007669"/>
    <property type="project" value="InterPro"/>
</dbReference>
<keyword evidence="3 10" id="KW-0597">Phosphoprotein</keyword>
<keyword evidence="5 9" id="KW-0805">Transcription regulation</keyword>
<evidence type="ECO:0000256" key="7">
    <source>
        <dbReference type="ARBA" id="ARBA00023159"/>
    </source>
</evidence>
<dbReference type="Pfam" id="PF20714">
    <property type="entry name" value="HTH_64"/>
    <property type="match status" value="1"/>
</dbReference>
<keyword evidence="6 9" id="KW-0238">DNA-binding</keyword>
<evidence type="ECO:0000256" key="3">
    <source>
        <dbReference type="ARBA" id="ARBA00022553"/>
    </source>
</evidence>
<feature type="modified residue" description="4-aspartylphosphate" evidence="10">
    <location>
        <position position="56"/>
    </location>
</feature>
<evidence type="ECO:0000313" key="12">
    <source>
        <dbReference type="EMBL" id="KOO51303.1"/>
    </source>
</evidence>
<evidence type="ECO:0000256" key="1">
    <source>
        <dbReference type="ARBA" id="ARBA00004496"/>
    </source>
</evidence>
<evidence type="ECO:0000313" key="13">
    <source>
        <dbReference type="Proteomes" id="UP000036867"/>
    </source>
</evidence>
<evidence type="ECO:0000256" key="9">
    <source>
        <dbReference type="PIRNR" id="PIRNR006171"/>
    </source>
</evidence>
<keyword evidence="4 9" id="KW-0902">Two-component regulatory system</keyword>
<dbReference type="PIRSF" id="PIRSF006171">
    <property type="entry name" value="RR_citrat_malat"/>
    <property type="match status" value="1"/>
</dbReference>
<dbReference type="InterPro" id="IPR036388">
    <property type="entry name" value="WH-like_DNA-bd_sf"/>
</dbReference>
<evidence type="ECO:0000256" key="2">
    <source>
        <dbReference type="ARBA" id="ARBA00022490"/>
    </source>
</evidence>
<dbReference type="AlphaFoldDB" id="A0A0M0LKR1"/>
<dbReference type="CDD" id="cd19925">
    <property type="entry name" value="REC_citrate_TCS"/>
    <property type="match status" value="1"/>
</dbReference>
<dbReference type="RefSeq" id="WP_053415438.1">
    <property type="nucleotide sequence ID" value="NZ_CP063302.1"/>
</dbReference>
<evidence type="ECO:0000256" key="10">
    <source>
        <dbReference type="PROSITE-ProRule" id="PRU00169"/>
    </source>
</evidence>
<dbReference type="OrthoDB" id="9759232at2"/>
<proteinExistence type="predicted"/>
<dbReference type="STRING" id="263475.AMD00_02065"/>
<dbReference type="SUPFAM" id="SSF52172">
    <property type="entry name" value="CheY-like"/>
    <property type="match status" value="1"/>
</dbReference>
<reference evidence="13" key="1">
    <citation type="submission" date="2015-08" db="EMBL/GenBank/DDBJ databases">
        <title>Fjat-10028 dsm 16317.</title>
        <authorList>
            <person name="Liu B."/>
            <person name="Wang J."/>
            <person name="Zhu Y."/>
            <person name="Liu G."/>
            <person name="Chen Q."/>
            <person name="Chen Z."/>
            <person name="Lan J."/>
            <person name="Che J."/>
            <person name="Ge C."/>
            <person name="Shi H."/>
            <person name="Pan Z."/>
            <person name="Liu X."/>
        </authorList>
    </citation>
    <scope>NUCLEOTIDE SEQUENCE [LARGE SCALE GENOMIC DNA]</scope>
    <source>
        <strain evidence="13">DSM 16317</strain>
    </source>
</reference>
<dbReference type="PANTHER" id="PTHR45526">
    <property type="entry name" value="TRANSCRIPTIONAL REGULATORY PROTEIN DPIA"/>
    <property type="match status" value="1"/>
</dbReference>
<dbReference type="Gene3D" id="3.40.50.2300">
    <property type="match status" value="1"/>
</dbReference>
<evidence type="ECO:0000256" key="4">
    <source>
        <dbReference type="ARBA" id="ARBA00023012"/>
    </source>
</evidence>
<evidence type="ECO:0000256" key="8">
    <source>
        <dbReference type="ARBA" id="ARBA00023163"/>
    </source>
</evidence>
<comment type="caution">
    <text evidence="12">The sequence shown here is derived from an EMBL/GenBank/DDBJ whole genome shotgun (WGS) entry which is preliminary data.</text>
</comment>
<keyword evidence="13" id="KW-1185">Reference proteome</keyword>
<dbReference type="InterPro" id="IPR051271">
    <property type="entry name" value="2C-system_Tx_regulators"/>
</dbReference>
<keyword evidence="7 9" id="KW-0010">Activator</keyword>
<dbReference type="EMBL" id="LILB01000001">
    <property type="protein sequence ID" value="KOO51303.1"/>
    <property type="molecule type" value="Genomic_DNA"/>
</dbReference>
<keyword evidence="2 9" id="KW-0963">Cytoplasm</keyword>
<dbReference type="InterPro" id="IPR024187">
    <property type="entry name" value="Sig_transdc_resp-reg_cit/mal"/>
</dbReference>
<dbReference type="GO" id="GO:0000156">
    <property type="term" value="F:phosphorelay response regulator activity"/>
    <property type="evidence" value="ECO:0007669"/>
    <property type="project" value="TreeGrafter"/>
</dbReference>
<evidence type="ECO:0000256" key="5">
    <source>
        <dbReference type="ARBA" id="ARBA00023015"/>
    </source>
</evidence>
<keyword evidence="8 9" id="KW-0804">Transcription</keyword>
<name>A0A0M0LKR1_9BACL</name>
<dbReference type="PROSITE" id="PS50110">
    <property type="entry name" value="RESPONSE_REGULATORY"/>
    <property type="match status" value="1"/>
</dbReference>
<dbReference type="InterPro" id="IPR011006">
    <property type="entry name" value="CheY-like_superfamily"/>
</dbReference>
<dbReference type="InterPro" id="IPR001789">
    <property type="entry name" value="Sig_transdc_resp-reg_receiver"/>
</dbReference>
<evidence type="ECO:0000259" key="11">
    <source>
        <dbReference type="PROSITE" id="PS50110"/>
    </source>
</evidence>
<gene>
    <name evidence="12" type="ORF">AMD00_02065</name>
</gene>
<dbReference type="Pfam" id="PF00072">
    <property type="entry name" value="Response_reg"/>
    <property type="match status" value="1"/>
</dbReference>
<dbReference type="Gene3D" id="1.10.10.10">
    <property type="entry name" value="Winged helix-like DNA-binding domain superfamily/Winged helix DNA-binding domain"/>
    <property type="match status" value="1"/>
</dbReference>
<dbReference type="GeneID" id="301134902"/>
<dbReference type="InterPro" id="IPR048714">
    <property type="entry name" value="DpiA-like_HTH"/>
</dbReference>
<dbReference type="PANTHER" id="PTHR45526:SF1">
    <property type="entry name" value="TRANSCRIPTIONAL REGULATORY PROTEIN DCUR-RELATED"/>
    <property type="match status" value="1"/>
</dbReference>